<proteinExistence type="predicted"/>
<reference evidence="1 2" key="1">
    <citation type="journal article" date="2018" name="Front. Microbiol.">
        <title>Comparative Genomics of the Herbivore Gut Symbiont Lactobacillus reuteri Reveals Genetic Diversity and Lifestyle Adaptation.</title>
        <authorList>
            <person name="Zhao J."/>
        </authorList>
    </citation>
    <scope>NUCLEOTIDE SEQUENCE [LARGE SCALE GENOMIC DNA]</scope>
    <source>
        <strain evidence="1 2">LR10</strain>
    </source>
</reference>
<accession>A0A855XLW8</accession>
<sequence length="171" mass="20149">MMESVFRLIAYVIKGYIYLKRKERKIYGHSSQISSIRSALDTYKIGKLTILIDKLFKNNIIYNDIKPLLSYYTSFSNTVHTNSKEDIFHNDLSTLTTHENDEIDDFSDDVLSVLTHIIGIIYFANLIYFSEDSLTQQDFYYINSILREYICDNYLEKIQASYLHGLFINFE</sequence>
<comment type="caution">
    <text evidence="1">The sequence shown here is derived from an EMBL/GenBank/DDBJ whole genome shotgun (WGS) entry which is preliminary data.</text>
</comment>
<evidence type="ECO:0000313" key="1">
    <source>
        <dbReference type="EMBL" id="PWT38995.1"/>
    </source>
</evidence>
<organism evidence="1 2">
    <name type="scientific">Limosilactobacillus reuteri</name>
    <name type="common">Lactobacillus reuteri</name>
    <dbReference type="NCBI Taxonomy" id="1598"/>
    <lineage>
        <taxon>Bacteria</taxon>
        <taxon>Bacillati</taxon>
        <taxon>Bacillota</taxon>
        <taxon>Bacilli</taxon>
        <taxon>Lactobacillales</taxon>
        <taxon>Lactobacillaceae</taxon>
        <taxon>Limosilactobacillus</taxon>
    </lineage>
</organism>
<name>A0A855XLW8_LIMRT</name>
<dbReference type="EMBL" id="QGHT01000116">
    <property type="protein sequence ID" value="PWT38995.1"/>
    <property type="molecule type" value="Genomic_DNA"/>
</dbReference>
<gene>
    <name evidence="1" type="ORF">DKZ22_11980</name>
</gene>
<dbReference type="AlphaFoldDB" id="A0A855XLW8"/>
<evidence type="ECO:0000313" key="2">
    <source>
        <dbReference type="Proteomes" id="UP000245980"/>
    </source>
</evidence>
<dbReference type="Proteomes" id="UP000245980">
    <property type="component" value="Unassembled WGS sequence"/>
</dbReference>
<protein>
    <submittedName>
        <fullName evidence="1">Uncharacterized protein</fullName>
    </submittedName>
</protein>